<feature type="compositionally biased region" description="Basic and acidic residues" evidence="2">
    <location>
        <begin position="1709"/>
        <end position="1733"/>
    </location>
</feature>
<feature type="compositionally biased region" description="Basic and acidic residues" evidence="2">
    <location>
        <begin position="508"/>
        <end position="520"/>
    </location>
</feature>
<feature type="region of interest" description="Disordered" evidence="2">
    <location>
        <begin position="3864"/>
        <end position="4020"/>
    </location>
</feature>
<feature type="domain" description="SecA family profile" evidence="5">
    <location>
        <begin position="560"/>
        <end position="1227"/>
    </location>
</feature>
<dbReference type="Gene3D" id="1.10.260.40">
    <property type="entry name" value="lambda repressor-like DNA-binding domains"/>
    <property type="match status" value="5"/>
</dbReference>
<dbReference type="InterPro" id="IPR011115">
    <property type="entry name" value="SecA_DEAD"/>
</dbReference>
<keyword evidence="7" id="KW-1185">Reference proteome</keyword>
<evidence type="ECO:0000313" key="7">
    <source>
        <dbReference type="Proteomes" id="UP001551658"/>
    </source>
</evidence>
<dbReference type="Gene3D" id="3.40.50.2000">
    <property type="entry name" value="Glycogen Phosphorylase B"/>
    <property type="match status" value="2"/>
</dbReference>
<feature type="region of interest" description="Disordered" evidence="2">
    <location>
        <begin position="4283"/>
        <end position="4360"/>
    </location>
</feature>
<evidence type="ECO:0000313" key="6">
    <source>
        <dbReference type="EMBL" id="MEV0364586.1"/>
    </source>
</evidence>
<gene>
    <name evidence="6" type="ORF">AB0H72_17990</name>
</gene>
<dbReference type="CDD" id="cd06170">
    <property type="entry name" value="LuxR_C_like"/>
    <property type="match status" value="1"/>
</dbReference>
<dbReference type="Gene3D" id="1.10.10.10">
    <property type="entry name" value="Winged helix-like DNA-binding domain superfamily/Winged helix DNA-binding domain"/>
    <property type="match status" value="1"/>
</dbReference>
<dbReference type="Pfam" id="PF13560">
    <property type="entry name" value="HTH_31"/>
    <property type="match status" value="2"/>
</dbReference>
<dbReference type="Gene3D" id="3.90.1440.10">
    <property type="entry name" value="SecA, preprotein cross-linking domain"/>
    <property type="match status" value="1"/>
</dbReference>
<organism evidence="6 7">
    <name type="scientific">Nocardia fusca</name>
    <dbReference type="NCBI Taxonomy" id="941183"/>
    <lineage>
        <taxon>Bacteria</taxon>
        <taxon>Bacillati</taxon>
        <taxon>Actinomycetota</taxon>
        <taxon>Actinomycetes</taxon>
        <taxon>Mycobacteriales</taxon>
        <taxon>Nocardiaceae</taxon>
        <taxon>Nocardia</taxon>
    </lineage>
</organism>
<reference evidence="6 7" key="1">
    <citation type="submission" date="2024-06" db="EMBL/GenBank/DDBJ databases">
        <title>The Natural Products Discovery Center: Release of the First 8490 Sequenced Strains for Exploring Actinobacteria Biosynthetic Diversity.</title>
        <authorList>
            <person name="Kalkreuter E."/>
            <person name="Kautsar S.A."/>
            <person name="Yang D."/>
            <person name="Bader C.D."/>
            <person name="Teijaro C.N."/>
            <person name="Fluegel L."/>
            <person name="Davis C.M."/>
            <person name="Simpson J.R."/>
            <person name="Lauterbach L."/>
            <person name="Steele A.D."/>
            <person name="Gui C."/>
            <person name="Meng S."/>
            <person name="Li G."/>
            <person name="Viehrig K."/>
            <person name="Ye F."/>
            <person name="Su P."/>
            <person name="Kiefer A.F."/>
            <person name="Nichols A."/>
            <person name="Cepeda A.J."/>
            <person name="Yan W."/>
            <person name="Fan B."/>
            <person name="Jiang Y."/>
            <person name="Adhikari A."/>
            <person name="Zheng C.-J."/>
            <person name="Schuster L."/>
            <person name="Cowan T.M."/>
            <person name="Smanski M.J."/>
            <person name="Chevrette M.G."/>
            <person name="De Carvalho L.P.S."/>
            <person name="Shen B."/>
        </authorList>
    </citation>
    <scope>NUCLEOTIDE SEQUENCE [LARGE SCALE GENOMIC DNA]</scope>
    <source>
        <strain evidence="6 7">NPDC050671</strain>
    </source>
</reference>
<evidence type="ECO:0000256" key="1">
    <source>
        <dbReference type="ARBA" id="ARBA00023125"/>
    </source>
</evidence>
<evidence type="ECO:0000259" key="4">
    <source>
        <dbReference type="PROSITE" id="PS50943"/>
    </source>
</evidence>
<dbReference type="PROSITE" id="PS50043">
    <property type="entry name" value="HTH_LUXR_2"/>
    <property type="match status" value="1"/>
</dbReference>
<feature type="region of interest" description="Disordered" evidence="2">
    <location>
        <begin position="3193"/>
        <end position="3218"/>
    </location>
</feature>
<evidence type="ECO:0000259" key="5">
    <source>
        <dbReference type="PROSITE" id="PS51196"/>
    </source>
</evidence>
<comment type="caution">
    <text evidence="6">The sequence shown here is derived from an EMBL/GenBank/DDBJ whole genome shotgun (WGS) entry which is preliminary data.</text>
</comment>
<feature type="domain" description="HTH cro/C1-type" evidence="4">
    <location>
        <begin position="3308"/>
        <end position="3361"/>
    </location>
</feature>
<dbReference type="PANTHER" id="PTHR46797">
    <property type="entry name" value="HTH-TYPE TRANSCRIPTIONAL REGULATOR"/>
    <property type="match status" value="1"/>
</dbReference>
<dbReference type="Pfam" id="PF01381">
    <property type="entry name" value="HTH_3"/>
    <property type="match status" value="3"/>
</dbReference>
<evidence type="ECO:0000259" key="3">
    <source>
        <dbReference type="PROSITE" id="PS50043"/>
    </source>
</evidence>
<dbReference type="CDD" id="cd00093">
    <property type="entry name" value="HTH_XRE"/>
    <property type="match status" value="5"/>
</dbReference>
<accession>A0ABV3FA47</accession>
<dbReference type="RefSeq" id="WP_357979800.1">
    <property type="nucleotide sequence ID" value="NZ_JBFAIH010000010.1"/>
</dbReference>
<dbReference type="PROSITE" id="PS50943">
    <property type="entry name" value="HTH_CROC1"/>
    <property type="match status" value="5"/>
</dbReference>
<dbReference type="Proteomes" id="UP001551658">
    <property type="component" value="Unassembled WGS sequence"/>
</dbReference>
<feature type="compositionally biased region" description="Low complexity" evidence="2">
    <location>
        <begin position="328"/>
        <end position="337"/>
    </location>
</feature>
<feature type="domain" description="HTH cro/C1-type" evidence="4">
    <location>
        <begin position="3472"/>
        <end position="3524"/>
    </location>
</feature>
<dbReference type="SUPFAM" id="SSF47413">
    <property type="entry name" value="lambda repressor-like DNA-binding domains"/>
    <property type="match status" value="5"/>
</dbReference>
<dbReference type="Pfam" id="PF20706">
    <property type="entry name" value="GT4-conflict"/>
    <property type="match status" value="1"/>
</dbReference>
<dbReference type="SUPFAM" id="SSF52540">
    <property type="entry name" value="P-loop containing nucleoside triphosphate hydrolases"/>
    <property type="match status" value="1"/>
</dbReference>
<dbReference type="InterPro" id="IPR050807">
    <property type="entry name" value="TransReg_Diox_bact_type"/>
</dbReference>
<dbReference type="InterPro" id="IPR010427">
    <property type="entry name" value="DUF1023"/>
</dbReference>
<evidence type="ECO:0000256" key="2">
    <source>
        <dbReference type="SAM" id="MobiDB-lite"/>
    </source>
</evidence>
<feature type="domain" description="HTH cro/C1-type" evidence="4">
    <location>
        <begin position="3552"/>
        <end position="3606"/>
    </location>
</feature>
<feature type="region of interest" description="Disordered" evidence="2">
    <location>
        <begin position="1700"/>
        <end position="1764"/>
    </location>
</feature>
<dbReference type="CDD" id="cd03801">
    <property type="entry name" value="GT4_PimA-like"/>
    <property type="match status" value="1"/>
</dbReference>
<feature type="domain" description="HTH cro/C1-type" evidence="4">
    <location>
        <begin position="3227"/>
        <end position="3281"/>
    </location>
</feature>
<feature type="domain" description="HTH luxR-type" evidence="3">
    <location>
        <begin position="4015"/>
        <end position="4076"/>
    </location>
</feature>
<dbReference type="PANTHER" id="PTHR46797:SF1">
    <property type="entry name" value="METHYLPHOSPHONATE SYNTHASE"/>
    <property type="match status" value="1"/>
</dbReference>
<dbReference type="InterPro" id="IPR000792">
    <property type="entry name" value="Tscrpt_reg_LuxR_C"/>
</dbReference>
<dbReference type="InterPro" id="IPR027417">
    <property type="entry name" value="P-loop_NTPase"/>
</dbReference>
<dbReference type="SUPFAM" id="SSF46894">
    <property type="entry name" value="C-terminal effector domain of the bipartite response regulators"/>
    <property type="match status" value="1"/>
</dbReference>
<feature type="compositionally biased region" description="Low complexity" evidence="2">
    <location>
        <begin position="1754"/>
        <end position="1763"/>
    </location>
</feature>
<protein>
    <submittedName>
        <fullName evidence="6">Helix-turn-helix domain-containing protein</fullName>
    </submittedName>
</protein>
<dbReference type="SMART" id="SM00530">
    <property type="entry name" value="HTH_XRE"/>
    <property type="match status" value="5"/>
</dbReference>
<feature type="compositionally biased region" description="Polar residues" evidence="2">
    <location>
        <begin position="3946"/>
        <end position="3960"/>
    </location>
</feature>
<proteinExistence type="predicted"/>
<feature type="region of interest" description="Disordered" evidence="2">
    <location>
        <begin position="408"/>
        <end position="606"/>
    </location>
</feature>
<feature type="compositionally biased region" description="Basic and acidic residues" evidence="2">
    <location>
        <begin position="4801"/>
        <end position="4825"/>
    </location>
</feature>
<name>A0ABV3FA47_9NOCA</name>
<feature type="region of interest" description="Disordered" evidence="2">
    <location>
        <begin position="2668"/>
        <end position="2723"/>
    </location>
</feature>
<keyword evidence="1" id="KW-0238">DNA-binding</keyword>
<dbReference type="Gene3D" id="3.40.50.300">
    <property type="entry name" value="P-loop containing nucleotide triphosphate hydrolases"/>
    <property type="match status" value="2"/>
</dbReference>
<dbReference type="SUPFAM" id="SSF53756">
    <property type="entry name" value="UDP-Glycosyltransferase/glycogen phosphorylase"/>
    <property type="match status" value="1"/>
</dbReference>
<dbReference type="InterPro" id="IPR014018">
    <property type="entry name" value="SecA_motor_DEAD"/>
</dbReference>
<feature type="compositionally biased region" description="Basic and acidic residues" evidence="2">
    <location>
        <begin position="3989"/>
        <end position="4000"/>
    </location>
</feature>
<sequence>MDDSWSLNPVVELRKSFEGLPAVLRHPIEMVVFGGELPRADISGMRRMAAEFRAQAAALRDHSEDANNLLAQENSTGALGDRLRETLGLHRDGAARLGDDALALADQVQAAANDAEKTLCVMFVFGIELAWRIFGVLSGAAAAGPAGEVAAVPVVESMLVEGRARVAAMRAGLEQAFRAGATRMAARLSALGSLRLPVTLGKAAALPVGVDAGVQALQVVSGDRTLAVIGPAGENPTGLDLTSIEVAALSGVGGAAGGMVAGRVAPKVFPRIEGSRLALGLVHGTAGAVAGLGAATLVTGWPEHFDHVLAPLLNGGFAGAVHAHAAARPGSGAPAGAVTDGGGAFTRPDLPAAARSENTATPTPALPPVEVSAESQQAWAAAKAAWAAAPDTVAAGGERAEVPAVGAHGNTAPVEAGGSRSPAVSGSTPHNDATGRAPVGFDSAARSVGRPETGPQVAGPQRGEPVVRPNATAQRPVEAGGETSAPPKVATSTPARQVGTGPETPAAGEHRSSGNHEHGNTGKVSVAAAETRHETPVDARPATGTGDGPETPAAGEHWLPGNEEHAPAGNEEHAAGAERSVLAGETGDKVSAGPAADSVESAGSPALSARDQAGELLADFHAGSGDQVPEQLRLCNLPDEVLKAGLFDTDAQKSMIATTEIIRRGTISDAVPGGMVLRVEQAEGVYALDKRPVEMKPGEGKSLMFMAAAMQRAVRHGECLLVTTTDGLAHREFTRYRQLLTDFGIDVFRADQQQGFGPVTGGRPAVVVATGETVGHLCNAGHRPPRHALIDEMDGIIDRGERQFLRSEGVEHAAPEATAREVFAAHDFLADALEKGTLSHEDFGLTRIIEEVGLYPDGTPEVEFWYDGRAELTPGGREKVEALPGGKQWLEGVGLSRLETAAAAEFTCRKSTHYVMDAGKIVIIDQGEHGLQRNPKTSSESRWSAEQGQASLAQAVEAKEIRSAEAIRMSAEQHQIVVRADADSAKSINAVEIYRTGGRPQDRFFDEVTGASGTLADLNPVLEKIYGLEEAHQVDRSREQRLMEGAPEVVANTRAKLSAIAEGAHRVWQGGQGRSQEILCHRNDLVDRQVQALVRQGVPREAIEAVDADRIAGWGAGWEGELQKIFDAAGEQGKILVINRQGQRGVDISVAEAVQAKGGMFIWMTEVPEQSYIHEQAKNRTARNGDRGAAQALISPQDALIRKAMHLNDVRAAAVRYEQVAEAHRTDPTLVNHNNLVEAGHTLRSLVPELQERALRHATADFIRHHAYITDNPAAVLAAAETFRYQGSTDIGQIGQPDQSPDQATRLAGLLGIRASALAETAAALEQDGAVDPLGGLLEQTGLPPAAVEALRQHVEATAPATAAQYARLTDEQALDQLVPQRDRLAGELGWDTEAIEGAEGMRMIDPALTEARNNLAKALGYPASDITPAIARDILGEAVSHRLPTAGAHQPASRDDAAPVSVHPVSVNGVAENPVAEDVLAAASHYLATAALLDLVVQIHRRNPNSCVNNAVTGMRVLTARRFELLSNELAGHGRDVVEEVFGAALEDAGSLDKVAESLKARPGGIAVLVYKWKDTQDKGSAAADNHMVLLVNDSKLGERPALVVVDLAASRDGRTDTDYGPKDLRNRRTLLNKAVPFDTWRDEQQKFIDRLPPDQRRFETIDFDADGHVVARSHREAPAETRPPSQDVEVSAELVQEINSIQPGRPVNHDSTRELPSRTDADTPDKSDISRSAEPARTGSRPQDTPDPTEPTPETGQEPETLSATPEALYLLNPASRPLAAEVIGREIDEVTEILGSRVPPEQLADPEVRRGLRLAAEGLFINRRLYGGPDTGRTDDIHDAARHDATVELRKPGAANRHGDGTRAAEDLRRILDNGLLQGADLSEIMAAMVADAWSDLAGRGGRHGGNPRRAETVRSAELLHARALAHGCAASTARVLGFAVSGIGFDARTGTQTLASPAAVDALRQRWGVITVGEFGTAMRVAGWVAAADLQTLSEPDAVVRWVLSDRGNDVAERPALIDRLRDRAGFAHPDSGYRPPDGWLLANRDMRRDHAAKAREIADRLVLDPRYSPLDAYRDARLHAAEMREEYSGFRWQLVVGPGTDASDPGTLADTVATRLPESGPARAHEDLIDSVARLVELALPRAGGDAVFVVTSSQDADGRRRLLAQLDYTRPDATDPAPGVTAEELRREMSDVDGRIEVDTADPLPDGQVRHRVRLDLTRQRILVCCTYWGMSGTGMSTLNLALCQGLAEAGHDVSVWTGGIAQGSRIPGVKIYGRRDVAGPVERKLYDGYADDLPQSVDLVIVHAEDGGIRAALAAETRFPAAKLVSVHHLTPMLWDTLGHSPERGRAKVASHIYLARRAHLVTGLGPVLATDSLSAAVMAGHGSVHELQPGLEIAEQPPEPAPGDPAWILLFGRVDDQLKGAAETAEVVQRLRAQGRDVRLVVRGYPKRGVESARAALAELVGDPAAVEVRPYTSSRVQVRHDIRTATVVVMPSRAEGFGWVAAEAIEQGVPVAVPSSSGVGRFLAELADYRDLAERFNLVEQSLGAPVPIDNWVAGLGSVLDDLPGAWAAARGLQGLMRPYTRENSARMLVHAARNTHPHARPAIPPSRTRVSLVAGQVVARGEEEDYLRILAVAEAMESDRAVREAVISGTRIEFAPSLDPLTVGTESADDSGAGARSRTGDGERSDQPPPPGRSGGPDGLIGSRPGEGHRPVERVFAGPGFRELVKAGLDSGVDECFMVEDAPGVLVESVTFGTGLEVFKETYADPIGALLQALNTRVAAIMRAPVAHATLILDDFTVYRELTPGQPGDSVDIVGPGVLNSDSARRLGLFDAVTGTNRTARQWRIGPGNEVMGGRSQPDFDSPSVDMFAAIFVQRIDGREVWQDHAMLRMELAVIREQVTYLESWASELRILDEERNILLGIVRGYEAALVQIEGHAVRLSGEILHGAGLDVEAQDKARLVEAFSLKYPHVTMRGFDHPDVRAHVVAEILGGLDEMLTRFPDRTNIRELRIDYLGEEYMTAATLYHRHPDAAGRTLRMHFSLGAVARPARAVELGIQAHELGWSPVGDRPFHHDAVHEFVHAIDAVEWLSKDLRQALSRTWEQLSESGLIEESEQTWLTRLPGYAFHDEAKSDLNVEEALAVGFAEADIHGVAVGTPQWAIHEYVTTGRLPRVTPDLEVALPAHEGHPNSGGQGGLIGSRPGEEPGQQLDAARGAWIKTLRLEREMTQKQLAQAVGVTSSALSAFEYGKKKPRIGTFQKICRALGLEGEALTEAGRRFFPDVEVRTGVAAHDSLGGWVAALRNNKGMTRVDLARAVGMSPERITEIEDGERPRPGPFLRIARELGVGQQALAAATRKFYRDIEFDLDPAAHDPGLPGSWIAALRCDRGVSQAALARTAGIAADYVRRIEGGHTPTSIVFWRICRALGVAPEVLAAAARHFYRDLELDTDPAAHDPASPGSWIVALRHDRGMTQSEVAKTIESGSDLSHIESGRNRLGFAVFRRICEVLGVGDELLRAAARHFYPDIDLDIDPASHETLGRWIAALRHDHGMSAAELARRARMSQRSIYAIEHEPRLPRLRKLREICRALGVGGDVLLEAVDRFYAGGFERSGDRDEEDLFDRYVVSRVGSPEEREIRDEICARFAWVPNALARRQAPEIRDEAVQAAWMGILSAIDTHVPCTSFAAHAWAGGSEAILRYRVARGLPDLDSRTLRKVITVRAQIRRMISAGAALDDTEIARATRLKMADVVLAREILARPTVHLDAPITGKDGSWNRELADPAAPTGFSDTDFAVTVRAALADMPDPGTAERLVTLHLVEGEPLAGVAERLGLQAADAAEVLADSIARLRNAFDSDRRGEVSASEQSPTALAPGAEVAERDQLPVRTSDPEAGDSGSRGLIGSRPLEDSSGERAFAGPGFEELVPAGPESGIAGRFSRSSDSEPGQGSPTPDGSIGSRPHEPGEIPQSPTPAGTTPWSREVIDEPLPDRPLGDQPSHMISELPSGSTLGPVPFTARETEVLARVRQGMTYNEIAAALDLSVRDVRAHLASVRRKLRNQRARLLAASRPADLLSTTSESDRFRAAMYAALTSAAQPDPRELLAAASPEQMERAVQGLSTAHRGALHRVRAGANTPMVRSMALIAARRWVSALAAVYDRSRAVLATALATASPADLHTALDQLTAAERQLLVNRFSPATSPATFEPDNSVRALRADDIVRHVAGRIATRAGTPAVDENGIDDSGIQRGLHLVDYETYTADECLDAVLDWMDRHDPPESGERFRAGRRGSSSATTDRPDGRLHQNGPPADQPGGGGPALPGGTRSETASSAKPGHPEGNNGTGSVPDYWRSLPADHGIDDVQRRLADEALSAGGFDSADRLQRWGYRLPARSAQRRATENGAWWNSLRDPAEQGALSASQQALIQVYPHQIGNADGLPATIRDHANRLSISRDLGELLARKPADQRLLNWFRAGLTDAERKQFGNLVRTRNHLQELDRQAMAVPGSPPVHVLSYDSAAFNGKGKAVVALGNVDTAHTVNWHVPGTNTTSSSLAYQFKPLRNLYEETLRVDPSLELASIIWIGYDAPAGPVNTGYAKAAFRRRARIGGDRLLCDVAAFHATRNLTGTAAPDQLAIRIYGHSYGSVTMFYAGRYGRFAGLVRSAIAAGSPGAASVRHAAELGIGADNVYVAASWRDLVTMFGADEPGAWSRLNPWLGLGIDPATEAFGGKRITAEFPDSPNFAGVEATHQGYLHRDPATGLPTEALANVAQITAGRGDTVASVDRRRAGGGVVARPIDSERGRYADGNGDRDIDSREDRPPKATPWSQHPDHPSRDR</sequence>
<dbReference type="PROSITE" id="PS51196">
    <property type="entry name" value="SECA_MOTOR_DEAD"/>
    <property type="match status" value="1"/>
</dbReference>
<dbReference type="EMBL" id="JBFAIH010000010">
    <property type="protein sequence ID" value="MEV0364586.1"/>
    <property type="molecule type" value="Genomic_DNA"/>
</dbReference>
<feature type="region of interest" description="Disordered" evidence="2">
    <location>
        <begin position="328"/>
        <end position="372"/>
    </location>
</feature>
<feature type="region of interest" description="Disordered" evidence="2">
    <location>
        <begin position="4795"/>
        <end position="4841"/>
    </location>
</feature>
<feature type="compositionally biased region" description="Polar residues" evidence="2">
    <location>
        <begin position="422"/>
        <end position="431"/>
    </location>
</feature>
<dbReference type="SMART" id="SM00421">
    <property type="entry name" value="HTH_LUXR"/>
    <property type="match status" value="1"/>
</dbReference>
<dbReference type="InterPro" id="IPR036388">
    <property type="entry name" value="WH-like_DNA-bd_sf"/>
</dbReference>
<feature type="domain" description="HTH cro/C1-type" evidence="4">
    <location>
        <begin position="3390"/>
        <end position="3443"/>
    </location>
</feature>
<dbReference type="Pfam" id="PF07517">
    <property type="entry name" value="SecA_DEAD"/>
    <property type="match status" value="1"/>
</dbReference>
<feature type="compositionally biased region" description="Basic and acidic residues" evidence="2">
    <location>
        <begin position="562"/>
        <end position="576"/>
    </location>
</feature>
<dbReference type="Pfam" id="PF00196">
    <property type="entry name" value="GerE"/>
    <property type="match status" value="1"/>
</dbReference>
<dbReference type="InterPro" id="IPR010982">
    <property type="entry name" value="Lambda_DNA-bd_dom_sf"/>
</dbReference>
<dbReference type="InterPro" id="IPR001387">
    <property type="entry name" value="Cro/C1-type_HTH"/>
</dbReference>
<dbReference type="InterPro" id="IPR016032">
    <property type="entry name" value="Sig_transdc_resp-reg_C-effctor"/>
</dbReference>
<dbReference type="Pfam" id="PF06259">
    <property type="entry name" value="Abhydrolase_8"/>
    <property type="match status" value="1"/>
</dbReference>